<gene>
    <name evidence="2" type="ORF">JI435_404350</name>
</gene>
<sequence>MLVYAKGAAQADSVHNPGKRRVGSEARQSWSGAYGRRANGVDSLQVDRSRLIMHPRAKRLDGGGYSPR</sequence>
<proteinExistence type="predicted"/>
<keyword evidence="3" id="KW-1185">Reference proteome</keyword>
<evidence type="ECO:0000256" key="1">
    <source>
        <dbReference type="SAM" id="MobiDB-lite"/>
    </source>
</evidence>
<protein>
    <submittedName>
        <fullName evidence="2">Uncharacterized protein</fullName>
    </submittedName>
</protein>
<dbReference type="EMBL" id="CP069025">
    <property type="protein sequence ID" value="QRC93717.1"/>
    <property type="molecule type" value="Genomic_DNA"/>
</dbReference>
<dbReference type="AlphaFoldDB" id="A0A7U2HZF0"/>
<organism evidence="2 3">
    <name type="scientific">Phaeosphaeria nodorum (strain SN15 / ATCC MYA-4574 / FGSC 10173)</name>
    <name type="common">Glume blotch fungus</name>
    <name type="synonym">Parastagonospora nodorum</name>
    <dbReference type="NCBI Taxonomy" id="321614"/>
    <lineage>
        <taxon>Eukaryota</taxon>
        <taxon>Fungi</taxon>
        <taxon>Dikarya</taxon>
        <taxon>Ascomycota</taxon>
        <taxon>Pezizomycotina</taxon>
        <taxon>Dothideomycetes</taxon>
        <taxon>Pleosporomycetidae</taxon>
        <taxon>Pleosporales</taxon>
        <taxon>Pleosporineae</taxon>
        <taxon>Phaeosphaeriaceae</taxon>
        <taxon>Parastagonospora</taxon>
    </lineage>
</organism>
<feature type="region of interest" description="Disordered" evidence="1">
    <location>
        <begin position="1"/>
        <end position="31"/>
    </location>
</feature>
<accession>A0A7U2HZF0</accession>
<evidence type="ECO:0000313" key="3">
    <source>
        <dbReference type="Proteomes" id="UP000663193"/>
    </source>
</evidence>
<evidence type="ECO:0000313" key="2">
    <source>
        <dbReference type="EMBL" id="QRC93717.1"/>
    </source>
</evidence>
<reference evidence="3" key="1">
    <citation type="journal article" date="2021" name="BMC Genomics">
        <title>Chromosome-level genome assembly and manually-curated proteome of model necrotroph Parastagonospora nodorum Sn15 reveals a genome-wide trove of candidate effector homologs, and redundancy of virulence-related functions within an accessory chromosome.</title>
        <authorList>
            <person name="Bertazzoni S."/>
            <person name="Jones D.A.B."/>
            <person name="Phan H.T."/>
            <person name="Tan K.-C."/>
            <person name="Hane J.K."/>
        </authorList>
    </citation>
    <scope>NUCLEOTIDE SEQUENCE [LARGE SCALE GENOMIC DNA]</scope>
    <source>
        <strain evidence="3">SN15 / ATCC MYA-4574 / FGSC 10173)</strain>
    </source>
</reference>
<dbReference type="Proteomes" id="UP000663193">
    <property type="component" value="Chromosome 3"/>
</dbReference>
<name>A0A7U2HZF0_PHANO</name>
<dbReference type="VEuPathDB" id="FungiDB:JI435_404350"/>